<dbReference type="PANTHER" id="PTHR31493:SF1">
    <property type="entry name" value="PROTEIN C19ORF12"/>
    <property type="match status" value="1"/>
</dbReference>
<dbReference type="EMBL" id="JAULJE010000015">
    <property type="protein sequence ID" value="KAK1334428.1"/>
    <property type="molecule type" value="Genomic_DNA"/>
</dbReference>
<dbReference type="Pfam" id="PF20721">
    <property type="entry name" value="C19orf12"/>
    <property type="match status" value="1"/>
</dbReference>
<evidence type="ECO:0000256" key="2">
    <source>
        <dbReference type="SAM" id="MobiDB-lite"/>
    </source>
</evidence>
<protein>
    <submittedName>
        <fullName evidence="3">Uncharacterized protein</fullName>
    </submittedName>
</protein>
<dbReference type="InterPro" id="IPR033369">
    <property type="entry name" value="C19orf12"/>
</dbReference>
<accession>A0AA40HNE9</accession>
<dbReference type="PANTHER" id="PTHR31493">
    <property type="entry name" value="NAZO FAMILY MEMBER"/>
    <property type="match status" value="1"/>
</dbReference>
<evidence type="ECO:0000313" key="3">
    <source>
        <dbReference type="EMBL" id="KAK1334428.1"/>
    </source>
</evidence>
<comment type="similarity">
    <text evidence="1">Belongs to the C19orf12 family.</text>
</comment>
<dbReference type="Proteomes" id="UP001177744">
    <property type="component" value="Unassembled WGS sequence"/>
</dbReference>
<feature type="compositionally biased region" description="Basic and acidic residues" evidence="2">
    <location>
        <begin position="76"/>
        <end position="87"/>
    </location>
</feature>
<organism evidence="3 4">
    <name type="scientific">Cnephaeus nilssonii</name>
    <name type="common">Northern bat</name>
    <name type="synonym">Eptesicus nilssonii</name>
    <dbReference type="NCBI Taxonomy" id="3371016"/>
    <lineage>
        <taxon>Eukaryota</taxon>
        <taxon>Metazoa</taxon>
        <taxon>Chordata</taxon>
        <taxon>Craniata</taxon>
        <taxon>Vertebrata</taxon>
        <taxon>Euteleostomi</taxon>
        <taxon>Mammalia</taxon>
        <taxon>Eutheria</taxon>
        <taxon>Laurasiatheria</taxon>
        <taxon>Chiroptera</taxon>
        <taxon>Yangochiroptera</taxon>
        <taxon>Vespertilionidae</taxon>
        <taxon>Cnephaeus</taxon>
    </lineage>
</organism>
<name>A0AA40HNE9_CNENI</name>
<evidence type="ECO:0000256" key="1">
    <source>
        <dbReference type="ARBA" id="ARBA00029457"/>
    </source>
</evidence>
<gene>
    <name evidence="3" type="ORF">QTO34_005433</name>
</gene>
<reference evidence="3" key="1">
    <citation type="submission" date="2023-06" db="EMBL/GenBank/DDBJ databases">
        <title>Reference genome for the Northern bat (Eptesicus nilssonii), a most northern bat species.</title>
        <authorList>
            <person name="Laine V.N."/>
            <person name="Pulliainen A.T."/>
            <person name="Lilley T.M."/>
        </authorList>
    </citation>
    <scope>NUCLEOTIDE SEQUENCE</scope>
    <source>
        <strain evidence="3">BLF_Eptnil</strain>
        <tissue evidence="3">Kidney</tissue>
    </source>
</reference>
<proteinExistence type="inferred from homology"/>
<dbReference type="AlphaFoldDB" id="A0AA40HNE9"/>
<keyword evidence="4" id="KW-1185">Reference proteome</keyword>
<comment type="caution">
    <text evidence="3">The sequence shown here is derived from an EMBL/GenBank/DDBJ whole genome shotgun (WGS) entry which is preliminary data.</text>
</comment>
<evidence type="ECO:0000313" key="4">
    <source>
        <dbReference type="Proteomes" id="UP001177744"/>
    </source>
</evidence>
<sequence>MRWRVVPHTQAIAVTSVMMFIGAVVAGPRGLAIGAPSGDSSGPGCRGGGEFKSVPQMLKELTPTEKENLRSQVSDIVRDLKGRTSRN</sequence>
<feature type="region of interest" description="Disordered" evidence="2">
    <location>
        <begin position="62"/>
        <end position="87"/>
    </location>
</feature>